<evidence type="ECO:0000256" key="7">
    <source>
        <dbReference type="ARBA" id="ARBA00022964"/>
    </source>
</evidence>
<proteinExistence type="inferred from homology"/>
<dbReference type="GO" id="GO:0005739">
    <property type="term" value="C:mitochondrion"/>
    <property type="evidence" value="ECO:0007669"/>
    <property type="project" value="TreeGrafter"/>
</dbReference>
<evidence type="ECO:0000313" key="13">
    <source>
        <dbReference type="Proteomes" id="UP001163046"/>
    </source>
</evidence>
<dbReference type="OrthoDB" id="406634at2759"/>
<evidence type="ECO:0000256" key="9">
    <source>
        <dbReference type="ARBA" id="ARBA00023004"/>
    </source>
</evidence>
<protein>
    <submittedName>
        <fullName evidence="12">Gamma-butyrobetaine dioxygenase</fullName>
        <ecNumber evidence="12">1.14.11.1</ecNumber>
    </submittedName>
</protein>
<feature type="domain" description="TauD/TfdA-like" evidence="10">
    <location>
        <begin position="154"/>
        <end position="405"/>
    </location>
</feature>
<dbReference type="EC" id="1.14.11.1" evidence="12"/>
<evidence type="ECO:0000256" key="3">
    <source>
        <dbReference type="ARBA" id="ARBA00005022"/>
    </source>
</evidence>
<keyword evidence="7 12" id="KW-0223">Dioxygenase</keyword>
<dbReference type="Gene3D" id="3.60.130.10">
    <property type="entry name" value="Clavaminate synthase-like"/>
    <property type="match status" value="1"/>
</dbReference>
<dbReference type="EMBL" id="MU827357">
    <property type="protein sequence ID" value="KAJ7351742.1"/>
    <property type="molecule type" value="Genomic_DNA"/>
</dbReference>
<gene>
    <name evidence="12" type="primary">BBOX1_9</name>
    <name evidence="12" type="ORF">OS493_035808</name>
</gene>
<dbReference type="InterPro" id="IPR003819">
    <property type="entry name" value="TauD/TfdA-like"/>
</dbReference>
<evidence type="ECO:0000256" key="4">
    <source>
        <dbReference type="ARBA" id="ARBA00008654"/>
    </source>
</evidence>
<sequence length="446" mass="51005">MSGMWRAGYASFRFSTQLLRCHYRGLGTSSCHLSKFLMRNIEESPAKKMVNVTWQDNTSNVYPYIYLRDNCQCPECFFKDSSQRLVDVVRDVDINVKPAKVEMSKDGAMLSITWPDSHVTMLDADFLFEKRLPSEAELKDRVCADVTTRKVTLWGSELKDDIPRMKFHDILNDEVVEFEFLNSLYRYGLTLVTDMPIQDGQVEKLADRVGYLRMTAYGKTIVVSTRLKANSVAYTSYTLPLHSDLPYYEAKPGIQLLFCKEQIPTEGGDNSLVDSFHVAQQLKKEDPHAYELLTTTHILFRTSGTDILGEYDLEGARPLLELDHHGRLLRCNHNEGTRQCFLGVSAEKTQEMYEAYYSLTKRLKDPKNMFLHKLSPGEMIVFDNDRVLHGRMGYTLTEEGGRCLESAYIDWDVARSRLSVLGKKLGKGPVARMDSTLNITDQWSVS</sequence>
<keyword evidence="5" id="KW-0479">Metal-binding</keyword>
<comment type="similarity">
    <text evidence="4">Belongs to the gamma-BBH/TMLD family.</text>
</comment>
<comment type="cofactor">
    <cofactor evidence="2">
        <name>L-ascorbate</name>
        <dbReference type="ChEBI" id="CHEBI:38290"/>
    </cofactor>
</comment>
<dbReference type="AlphaFoldDB" id="A0A9W9YIB9"/>
<keyword evidence="8 12" id="KW-0560">Oxidoreductase</keyword>
<keyword evidence="6" id="KW-0124">Carnitine biosynthesis</keyword>
<dbReference type="FunFam" id="3.30.2020.30:FF:000002">
    <property type="entry name" value="Putative gamma-butyrobetaine dioxygenase"/>
    <property type="match status" value="1"/>
</dbReference>
<reference evidence="12" key="1">
    <citation type="submission" date="2023-01" db="EMBL/GenBank/DDBJ databases">
        <title>Genome assembly of the deep-sea coral Lophelia pertusa.</title>
        <authorList>
            <person name="Herrera S."/>
            <person name="Cordes E."/>
        </authorList>
    </citation>
    <scope>NUCLEOTIDE SEQUENCE</scope>
    <source>
        <strain evidence="12">USNM1676648</strain>
        <tissue evidence="12">Polyp</tissue>
    </source>
</reference>
<dbReference type="InterPro" id="IPR050411">
    <property type="entry name" value="AlphaKG_dependent_hydroxylases"/>
</dbReference>
<dbReference type="InterPro" id="IPR042098">
    <property type="entry name" value="TauD-like_sf"/>
</dbReference>
<dbReference type="FunFam" id="3.60.130.10:FF:000001">
    <property type="entry name" value="Trimethyllysine dioxygenase, mitochondrial"/>
    <property type="match status" value="1"/>
</dbReference>
<comment type="cofactor">
    <cofactor evidence="1">
        <name>Fe(2+)</name>
        <dbReference type="ChEBI" id="CHEBI:29033"/>
    </cofactor>
</comment>
<comment type="caution">
    <text evidence="12">The sequence shown here is derived from an EMBL/GenBank/DDBJ whole genome shotgun (WGS) entry which is preliminary data.</text>
</comment>
<evidence type="ECO:0000256" key="2">
    <source>
        <dbReference type="ARBA" id="ARBA00001961"/>
    </source>
</evidence>
<dbReference type="Proteomes" id="UP001163046">
    <property type="component" value="Unassembled WGS sequence"/>
</dbReference>
<dbReference type="Gene3D" id="3.30.2020.30">
    <property type="match status" value="1"/>
</dbReference>
<keyword evidence="13" id="KW-1185">Reference proteome</keyword>
<dbReference type="CDD" id="cd00250">
    <property type="entry name" value="CAS_like"/>
    <property type="match status" value="1"/>
</dbReference>
<dbReference type="Pfam" id="PF02668">
    <property type="entry name" value="TauD"/>
    <property type="match status" value="1"/>
</dbReference>
<evidence type="ECO:0000256" key="1">
    <source>
        <dbReference type="ARBA" id="ARBA00001954"/>
    </source>
</evidence>
<accession>A0A9W9YIB9</accession>
<organism evidence="12 13">
    <name type="scientific">Desmophyllum pertusum</name>
    <dbReference type="NCBI Taxonomy" id="174260"/>
    <lineage>
        <taxon>Eukaryota</taxon>
        <taxon>Metazoa</taxon>
        <taxon>Cnidaria</taxon>
        <taxon>Anthozoa</taxon>
        <taxon>Hexacorallia</taxon>
        <taxon>Scleractinia</taxon>
        <taxon>Caryophylliina</taxon>
        <taxon>Caryophylliidae</taxon>
        <taxon>Desmophyllum</taxon>
    </lineage>
</organism>
<dbReference type="InterPro" id="IPR010376">
    <property type="entry name" value="GBBH-like_N"/>
</dbReference>
<dbReference type="GO" id="GO:0045329">
    <property type="term" value="P:carnitine biosynthetic process"/>
    <property type="evidence" value="ECO:0007669"/>
    <property type="project" value="UniProtKB-KW"/>
</dbReference>
<evidence type="ECO:0000256" key="8">
    <source>
        <dbReference type="ARBA" id="ARBA00023002"/>
    </source>
</evidence>
<dbReference type="GO" id="GO:0046872">
    <property type="term" value="F:metal ion binding"/>
    <property type="evidence" value="ECO:0007669"/>
    <property type="project" value="UniProtKB-KW"/>
</dbReference>
<comment type="pathway">
    <text evidence="3">Amine and polyamine biosynthesis; carnitine biosynthesis.</text>
</comment>
<evidence type="ECO:0000259" key="10">
    <source>
        <dbReference type="Pfam" id="PF02668"/>
    </source>
</evidence>
<feature type="domain" description="Gamma-butyrobetaine hydroxylase-like N-terminal" evidence="11">
    <location>
        <begin position="44"/>
        <end position="121"/>
    </location>
</feature>
<evidence type="ECO:0000256" key="6">
    <source>
        <dbReference type="ARBA" id="ARBA00022873"/>
    </source>
</evidence>
<dbReference type="Pfam" id="PF06155">
    <property type="entry name" value="GBBH-like_N"/>
    <property type="match status" value="1"/>
</dbReference>
<dbReference type="InterPro" id="IPR038492">
    <property type="entry name" value="GBBH-like_N_sf"/>
</dbReference>
<name>A0A9W9YIB9_9CNID</name>
<dbReference type="SUPFAM" id="SSF51197">
    <property type="entry name" value="Clavaminate synthase-like"/>
    <property type="match status" value="1"/>
</dbReference>
<evidence type="ECO:0000256" key="5">
    <source>
        <dbReference type="ARBA" id="ARBA00022723"/>
    </source>
</evidence>
<keyword evidence="9" id="KW-0408">Iron</keyword>
<evidence type="ECO:0000313" key="12">
    <source>
        <dbReference type="EMBL" id="KAJ7351742.1"/>
    </source>
</evidence>
<dbReference type="PANTHER" id="PTHR10696:SF33">
    <property type="entry name" value="GAMMA-BUTYROBETAINE DIOXYGENASE"/>
    <property type="match status" value="1"/>
</dbReference>
<dbReference type="PANTHER" id="PTHR10696">
    <property type="entry name" value="GAMMA-BUTYROBETAINE HYDROXYLASE-RELATED"/>
    <property type="match status" value="1"/>
</dbReference>
<evidence type="ECO:0000259" key="11">
    <source>
        <dbReference type="Pfam" id="PF06155"/>
    </source>
</evidence>
<dbReference type="GO" id="GO:0008336">
    <property type="term" value="F:gamma-butyrobetaine dioxygenase activity"/>
    <property type="evidence" value="ECO:0007669"/>
    <property type="project" value="UniProtKB-EC"/>
</dbReference>